<dbReference type="Proteomes" id="UP000232188">
    <property type="component" value="Unassembled WGS sequence"/>
</dbReference>
<evidence type="ECO:0000313" key="3">
    <source>
        <dbReference type="Proteomes" id="UP000232149"/>
    </source>
</evidence>
<accession>A0A2M9YQE9</accession>
<evidence type="ECO:0000313" key="4">
    <source>
        <dbReference type="Proteomes" id="UP000232188"/>
    </source>
</evidence>
<reference evidence="3 4" key="1">
    <citation type="submission" date="2017-07" db="EMBL/GenBank/DDBJ databases">
        <title>Leptospira spp. isolated from tropical soils.</title>
        <authorList>
            <person name="Thibeaux R."/>
            <person name="Iraola G."/>
            <person name="Ferres I."/>
            <person name="Bierque E."/>
            <person name="Girault D."/>
            <person name="Soupe-Gilbert M.-E."/>
            <person name="Picardeau M."/>
            <person name="Goarant C."/>
        </authorList>
    </citation>
    <scope>NUCLEOTIDE SEQUENCE [LARGE SCALE GENOMIC DNA]</scope>
    <source>
        <strain evidence="1 4">FH2-B-C1</strain>
        <strain evidence="2 3">FH2-B-D1</strain>
    </source>
</reference>
<name>A0A2M9YQE9_9LEPT</name>
<comment type="caution">
    <text evidence="1">The sequence shown here is derived from an EMBL/GenBank/DDBJ whole genome shotgun (WGS) entry which is preliminary data.</text>
</comment>
<gene>
    <name evidence="2" type="ORF">CH376_14140</name>
    <name evidence="1" type="ORF">CH380_09100</name>
</gene>
<dbReference type="EMBL" id="NPDV01000006">
    <property type="protein sequence ID" value="PJZ53730.1"/>
    <property type="molecule type" value="Genomic_DNA"/>
</dbReference>
<dbReference type="AntiFam" id="ANF00001">
    <property type="entry name" value="Shadow ORF"/>
</dbReference>
<sequence length="70" mass="7679">MFRQSSVKVARPTLILGGGGGFAGKLGRVFSIRKFYFLQVKSSHSLFVGTPTKRILHLKFDFSKGSVCEG</sequence>
<dbReference type="Proteomes" id="UP000232149">
    <property type="component" value="Unassembled WGS sequence"/>
</dbReference>
<dbReference type="AlphaFoldDB" id="A0A2M9YQE9"/>
<keyword evidence="3" id="KW-1185">Reference proteome</keyword>
<dbReference type="EMBL" id="NPDU01000036">
    <property type="protein sequence ID" value="PJZ61246.1"/>
    <property type="molecule type" value="Genomic_DNA"/>
</dbReference>
<protein>
    <submittedName>
        <fullName evidence="1">Uncharacterized protein</fullName>
    </submittedName>
</protein>
<evidence type="ECO:0000313" key="2">
    <source>
        <dbReference type="EMBL" id="PJZ61246.1"/>
    </source>
</evidence>
<evidence type="ECO:0000313" key="1">
    <source>
        <dbReference type="EMBL" id="PJZ53730.1"/>
    </source>
</evidence>
<proteinExistence type="predicted"/>
<organism evidence="1 4">
    <name type="scientific">Leptospira adleri</name>
    <dbReference type="NCBI Taxonomy" id="2023186"/>
    <lineage>
        <taxon>Bacteria</taxon>
        <taxon>Pseudomonadati</taxon>
        <taxon>Spirochaetota</taxon>
        <taxon>Spirochaetia</taxon>
        <taxon>Leptospirales</taxon>
        <taxon>Leptospiraceae</taxon>
        <taxon>Leptospira</taxon>
    </lineage>
</organism>